<sequence>MFESSAPFALLDYFRVPYTVGAAAGPSLPPGWGRLHATAGGPSLYWPVTPDRHAWAGLFRVAGSTLAGHVAQQAPRAVMPTGEWRPVEHLHDRAGAPVASVWQDRDGNVWLPFDPGEVMRCLWSERYTALGTRAKAVRAARKVALKGYYAARPLMPRSLQLRMRRTLARHQQQDGAAFPAWPVEDGLHRMYDWLFDLLAGLAGEQVPAIDTWPDGCSWALVLTHDVETQQGVDDMELLRGDERRLGYRSSWNFVPERYDVDAALVQRTEADGCEVGVHGLRHDGRDLASRRHLMRRLPAIRRNAAAWGAVGFRSPATQRAWSLMPLLGFEYDASYTDTDPYEPQPGGCCTYLPFFIDDLVELPITVPQDHTLFEILRETDAGTWRRKVGALRERGGLALVLAHPDYARNPHMAREWRALLEEVAGDTTMWQPLARDAARWWRERAASDVRRDGDGWTVRGPAAGRAGVRLLGDPASSAVPHGTRAG</sequence>
<organism evidence="2 3">
    <name type="scientific">Nocardioides iriomotensis</name>
    <dbReference type="NCBI Taxonomy" id="715784"/>
    <lineage>
        <taxon>Bacteria</taxon>
        <taxon>Bacillati</taxon>
        <taxon>Actinomycetota</taxon>
        <taxon>Actinomycetes</taxon>
        <taxon>Propionibacteriales</taxon>
        <taxon>Nocardioidaceae</taxon>
        <taxon>Nocardioides</taxon>
    </lineage>
</organism>
<evidence type="ECO:0000313" key="2">
    <source>
        <dbReference type="EMBL" id="RYU15632.1"/>
    </source>
</evidence>
<accession>A0A4Q5JA57</accession>
<dbReference type="AlphaFoldDB" id="A0A4Q5JA57"/>
<dbReference type="SUPFAM" id="SSF88713">
    <property type="entry name" value="Glycoside hydrolase/deacetylase"/>
    <property type="match status" value="1"/>
</dbReference>
<dbReference type="Gene3D" id="3.20.20.370">
    <property type="entry name" value="Glycoside hydrolase/deacetylase"/>
    <property type="match status" value="1"/>
</dbReference>
<dbReference type="InterPro" id="IPR011330">
    <property type="entry name" value="Glyco_hydro/deAcase_b/a-brl"/>
</dbReference>
<reference evidence="2 3" key="1">
    <citation type="submission" date="2019-01" db="EMBL/GenBank/DDBJ databases">
        <title>Nocardioides guangzhouensis sp. nov., an actinobacterium isolated from soil.</title>
        <authorList>
            <person name="Fu Y."/>
            <person name="Cai Y."/>
            <person name="Lin Z."/>
            <person name="Chen P."/>
        </authorList>
    </citation>
    <scope>NUCLEOTIDE SEQUENCE [LARGE SCALE GENOMIC DNA]</scope>
    <source>
        <strain evidence="2 3">NBRC 105384</strain>
    </source>
</reference>
<evidence type="ECO:0000256" key="1">
    <source>
        <dbReference type="SAM" id="MobiDB-lite"/>
    </source>
</evidence>
<feature type="region of interest" description="Disordered" evidence="1">
    <location>
        <begin position="467"/>
        <end position="486"/>
    </location>
</feature>
<protein>
    <recommendedName>
        <fullName evidence="4">NodB homology domain-containing protein</fullName>
    </recommendedName>
</protein>
<evidence type="ECO:0008006" key="4">
    <source>
        <dbReference type="Google" id="ProtNLM"/>
    </source>
</evidence>
<keyword evidence="3" id="KW-1185">Reference proteome</keyword>
<dbReference type="OrthoDB" id="9806342at2"/>
<dbReference type="EMBL" id="SDPU01000001">
    <property type="protein sequence ID" value="RYU15632.1"/>
    <property type="molecule type" value="Genomic_DNA"/>
</dbReference>
<dbReference type="GO" id="GO:0005975">
    <property type="term" value="P:carbohydrate metabolic process"/>
    <property type="evidence" value="ECO:0007669"/>
    <property type="project" value="InterPro"/>
</dbReference>
<dbReference type="Proteomes" id="UP000291189">
    <property type="component" value="Unassembled WGS sequence"/>
</dbReference>
<gene>
    <name evidence="2" type="ORF">ETU37_00495</name>
</gene>
<comment type="caution">
    <text evidence="2">The sequence shown here is derived from an EMBL/GenBank/DDBJ whole genome shotgun (WGS) entry which is preliminary data.</text>
</comment>
<evidence type="ECO:0000313" key="3">
    <source>
        <dbReference type="Proteomes" id="UP000291189"/>
    </source>
</evidence>
<name>A0A4Q5JA57_9ACTN</name>
<proteinExistence type="predicted"/>
<dbReference type="RefSeq" id="WP_129984915.1">
    <property type="nucleotide sequence ID" value="NZ_SDPU01000001.1"/>
</dbReference>